<dbReference type="Proteomes" id="UP000684084">
    <property type="component" value="Unassembled WGS sequence"/>
</dbReference>
<comment type="caution">
    <text evidence="1">The sequence shown here is derived from an EMBL/GenBank/DDBJ whole genome shotgun (WGS) entry which is preliminary data.</text>
</comment>
<evidence type="ECO:0000313" key="2">
    <source>
        <dbReference type="Proteomes" id="UP000684084"/>
    </source>
</evidence>
<gene>
    <name evidence="1" type="ORF">CHRIB12_LOCUS11311</name>
</gene>
<dbReference type="EMBL" id="CAGKOT010000023">
    <property type="protein sequence ID" value="CAB5367408.1"/>
    <property type="molecule type" value="Genomic_DNA"/>
</dbReference>
<organism evidence="1 2">
    <name type="scientific">Rhizophagus irregularis</name>
    <dbReference type="NCBI Taxonomy" id="588596"/>
    <lineage>
        <taxon>Eukaryota</taxon>
        <taxon>Fungi</taxon>
        <taxon>Fungi incertae sedis</taxon>
        <taxon>Mucoromycota</taxon>
        <taxon>Glomeromycotina</taxon>
        <taxon>Glomeromycetes</taxon>
        <taxon>Glomerales</taxon>
        <taxon>Glomeraceae</taxon>
        <taxon>Rhizophagus</taxon>
    </lineage>
</organism>
<name>A0A915Z8U3_9GLOM</name>
<dbReference type="OrthoDB" id="2375848at2759"/>
<evidence type="ECO:0000313" key="1">
    <source>
        <dbReference type="EMBL" id="CAB5367408.1"/>
    </source>
</evidence>
<protein>
    <recommendedName>
        <fullName evidence="3">CCHC-type domain-containing protein</fullName>
    </recommendedName>
</protein>
<proteinExistence type="predicted"/>
<dbReference type="AlphaFoldDB" id="A0A915Z8U3"/>
<evidence type="ECO:0008006" key="3">
    <source>
        <dbReference type="Google" id="ProtNLM"/>
    </source>
</evidence>
<dbReference type="PANTHER" id="PTHR47718:SF15">
    <property type="entry name" value="PROTEIN FAR1-RELATED SEQUENCE 5-LIKE"/>
    <property type="match status" value="1"/>
</dbReference>
<reference evidence="1" key="1">
    <citation type="submission" date="2020-05" db="EMBL/GenBank/DDBJ databases">
        <authorList>
            <person name="Rincon C."/>
            <person name="Sanders R I."/>
            <person name="Robbins C."/>
            <person name="Chaturvedi A."/>
        </authorList>
    </citation>
    <scope>NUCLEOTIDE SEQUENCE</scope>
    <source>
        <strain evidence="1">CHB12</strain>
    </source>
</reference>
<accession>A0A915Z8U3</accession>
<sequence>MNLIRLTKFIQEHNHQCDPKTIEFASKNLQLPQQIIDKIKHYTTNGNLDAGQQYKLLVQEYPQYKIAKKNLYNAIQRFQGVRIHDETDATTMLLYLLKQQEDNPSCAVIPRVESTQRVESINSVIKKLVDRGTLLKELVTAIECELDKESQYTRMNDYYESNPSVGLPSIYKTIFKELDSILQANLLLIPLSIQRAQMNQSLLYQGNLISIDQVEEEGGNFNGILEHLYDTPQIRLRDLLNGISYDDITELWEVSYIGSKTSKSHYVAILEDSTILCTYLPNSTGFITIVNGERNHTAIPLSYMNQFKTDNVYTPSIREKVSKKVQFGAAMSVAKTSIQITVTENVTDELITILIQFITKYRRNTGLSAISFPGVQGSSIQDNQQPLLIFPEVSNPEYHRPKGRPPHKRYKSVVENDRVISGKSNETTAQKTCSYCSGKGHNIRGCPRYKAESSANKENEYSDE</sequence>
<dbReference type="PANTHER" id="PTHR47718">
    <property type="entry name" value="OS01G0519700 PROTEIN"/>
    <property type="match status" value="1"/>
</dbReference>